<protein>
    <submittedName>
        <fullName evidence="2">Uncharacterized protein</fullName>
    </submittedName>
</protein>
<dbReference type="EMBL" id="JYON01000025">
    <property type="protein sequence ID" value="KJH70229.1"/>
    <property type="molecule type" value="Genomic_DNA"/>
</dbReference>
<keyword evidence="3" id="KW-1185">Reference proteome</keyword>
<gene>
    <name evidence="2" type="ORF">UH38_18910</name>
</gene>
<keyword evidence="1" id="KW-0732">Signal</keyword>
<dbReference type="RefSeq" id="WP_045056251.1">
    <property type="nucleotide sequence ID" value="NZ_CAWMDP010000018.1"/>
</dbReference>
<comment type="caution">
    <text evidence="2">The sequence shown here is derived from an EMBL/GenBank/DDBJ whole genome shotgun (WGS) entry which is preliminary data.</text>
</comment>
<accession>A0A0D8ZP37</accession>
<name>A0A0D8ZP37_9CYAN</name>
<dbReference type="Proteomes" id="UP000032452">
    <property type="component" value="Unassembled WGS sequence"/>
</dbReference>
<reference evidence="2 3" key="1">
    <citation type="submission" date="2015-02" db="EMBL/GenBank/DDBJ databases">
        <title>Draft genome of a novel marine cyanobacterium (Chroococcales) isolated from South Atlantic Ocean.</title>
        <authorList>
            <person name="Rigonato J."/>
            <person name="Alvarenga D.O."/>
            <person name="Branco L.H."/>
            <person name="Varani A.M."/>
            <person name="Brandini F.P."/>
            <person name="Fiore M.F."/>
        </authorList>
    </citation>
    <scope>NUCLEOTIDE SEQUENCE [LARGE SCALE GENOMIC DNA]</scope>
    <source>
        <strain evidence="2 3">CENA595</strain>
    </source>
</reference>
<sequence>MQKKNLKPVFIVSGAFLSLGIFSSVFSNLSQESPEQVVQKKCAEVAQVTDVVPVNSPVTVFVDGKGYTCQ</sequence>
<feature type="signal peptide" evidence="1">
    <location>
        <begin position="1"/>
        <end position="27"/>
    </location>
</feature>
<proteinExistence type="predicted"/>
<evidence type="ECO:0000313" key="2">
    <source>
        <dbReference type="EMBL" id="KJH70229.1"/>
    </source>
</evidence>
<evidence type="ECO:0000256" key="1">
    <source>
        <dbReference type="SAM" id="SignalP"/>
    </source>
</evidence>
<evidence type="ECO:0000313" key="3">
    <source>
        <dbReference type="Proteomes" id="UP000032452"/>
    </source>
</evidence>
<organism evidence="2 3">
    <name type="scientific">Aliterella atlantica CENA595</name>
    <dbReference type="NCBI Taxonomy" id="1618023"/>
    <lineage>
        <taxon>Bacteria</taxon>
        <taxon>Bacillati</taxon>
        <taxon>Cyanobacteriota</taxon>
        <taxon>Cyanophyceae</taxon>
        <taxon>Chroococcidiopsidales</taxon>
        <taxon>Aliterellaceae</taxon>
        <taxon>Aliterella</taxon>
    </lineage>
</organism>
<feature type="chain" id="PRO_5002337190" evidence="1">
    <location>
        <begin position="28"/>
        <end position="70"/>
    </location>
</feature>
<dbReference type="AlphaFoldDB" id="A0A0D8ZP37"/>